<evidence type="ECO:0000259" key="2">
    <source>
        <dbReference type="Pfam" id="PF07910"/>
    </source>
</evidence>
<gene>
    <name evidence="3" type="ORF">HaLaN_07519</name>
</gene>
<dbReference type="Gene3D" id="3.90.70.130">
    <property type="match status" value="1"/>
</dbReference>
<name>A0A699YPN8_HAELA</name>
<reference evidence="3 4" key="1">
    <citation type="submission" date="2020-02" db="EMBL/GenBank/DDBJ databases">
        <title>Draft genome sequence of Haematococcus lacustris strain NIES-144.</title>
        <authorList>
            <person name="Morimoto D."/>
            <person name="Nakagawa S."/>
            <person name="Yoshida T."/>
            <person name="Sawayama S."/>
        </authorList>
    </citation>
    <scope>NUCLEOTIDE SEQUENCE [LARGE SCALE GENOMIC DNA]</scope>
    <source>
        <strain evidence="3 4">NIES-144</strain>
    </source>
</reference>
<dbReference type="EMBL" id="BLLF01000450">
    <property type="protein sequence ID" value="GFH11930.1"/>
    <property type="molecule type" value="Genomic_DNA"/>
</dbReference>
<keyword evidence="4" id="KW-1185">Reference proteome</keyword>
<dbReference type="GO" id="GO:0071567">
    <property type="term" value="F:deUFMylase activity"/>
    <property type="evidence" value="ECO:0007669"/>
    <property type="project" value="TreeGrafter"/>
</dbReference>
<organism evidence="3 4">
    <name type="scientific">Haematococcus lacustris</name>
    <name type="common">Green alga</name>
    <name type="synonym">Haematococcus pluvialis</name>
    <dbReference type="NCBI Taxonomy" id="44745"/>
    <lineage>
        <taxon>Eukaryota</taxon>
        <taxon>Viridiplantae</taxon>
        <taxon>Chlorophyta</taxon>
        <taxon>core chlorophytes</taxon>
        <taxon>Chlorophyceae</taxon>
        <taxon>CS clade</taxon>
        <taxon>Chlamydomonadales</taxon>
        <taxon>Haematococcaceae</taxon>
        <taxon>Haematococcus</taxon>
    </lineage>
</organism>
<evidence type="ECO:0000313" key="3">
    <source>
        <dbReference type="EMBL" id="GFH11930.1"/>
    </source>
</evidence>
<accession>A0A699YPN8</accession>
<sequence>MVGGGVLAYTLLGVAWHEATGEAAFLILDPHYTGGEDLRKIQAGSWVAWKRPGDTAAAGGPLFVADAFYNFLCPQRPTAV</sequence>
<keyword evidence="1" id="KW-0378">Hydrolase</keyword>
<dbReference type="Proteomes" id="UP000485058">
    <property type="component" value="Unassembled WGS sequence"/>
</dbReference>
<evidence type="ECO:0000313" key="4">
    <source>
        <dbReference type="Proteomes" id="UP000485058"/>
    </source>
</evidence>
<protein>
    <recommendedName>
        <fullName evidence="2">UFSP1/2/DUB catalytic domain-containing protein</fullName>
    </recommendedName>
</protein>
<evidence type="ECO:0000256" key="1">
    <source>
        <dbReference type="ARBA" id="ARBA00022801"/>
    </source>
</evidence>
<dbReference type="InterPro" id="IPR012462">
    <property type="entry name" value="UFSP1/2_DUB_cat"/>
</dbReference>
<dbReference type="PANTHER" id="PTHR48153">
    <property type="entry name" value="UFM1-SPECIFIC PROTEASE 2"/>
    <property type="match status" value="1"/>
</dbReference>
<dbReference type="PANTHER" id="PTHR48153:SF2">
    <property type="entry name" value="UFM1-SPECIFIC PROTEASE 2"/>
    <property type="match status" value="1"/>
</dbReference>
<dbReference type="AlphaFoldDB" id="A0A699YPN8"/>
<dbReference type="Pfam" id="PF07910">
    <property type="entry name" value="Peptidase_C78"/>
    <property type="match status" value="1"/>
</dbReference>
<comment type="caution">
    <text evidence="3">The sequence shown here is derived from an EMBL/GenBank/DDBJ whole genome shotgun (WGS) entry which is preliminary data.</text>
</comment>
<proteinExistence type="predicted"/>
<feature type="domain" description="UFSP1/2/DUB catalytic" evidence="2">
    <location>
        <begin position="1"/>
        <end position="56"/>
    </location>
</feature>